<evidence type="ECO:0000256" key="4">
    <source>
        <dbReference type="ARBA" id="ARBA00022989"/>
    </source>
</evidence>
<dbReference type="EMBL" id="JACJQL010000046">
    <property type="protein sequence ID" value="MBD2254180.1"/>
    <property type="molecule type" value="Genomic_DNA"/>
</dbReference>
<comment type="caution">
    <text evidence="7">The sequence shown here is derived from an EMBL/GenBank/DDBJ whole genome shotgun (WGS) entry which is preliminary data.</text>
</comment>
<dbReference type="PANTHER" id="PTHR43701">
    <property type="entry name" value="MEMBRANE TRANSPORTER PROTEIN MJ0441-RELATED"/>
    <property type="match status" value="1"/>
</dbReference>
<keyword evidence="5 6" id="KW-0472">Membrane</keyword>
<feature type="transmembrane region" description="Helical" evidence="6">
    <location>
        <begin position="72"/>
        <end position="90"/>
    </location>
</feature>
<dbReference type="InterPro" id="IPR002781">
    <property type="entry name" value="TM_pro_TauE-like"/>
</dbReference>
<name>A0ABR8BJY2_9NOSO</name>
<evidence type="ECO:0000313" key="8">
    <source>
        <dbReference type="Proteomes" id="UP000621307"/>
    </source>
</evidence>
<comment type="subcellular location">
    <subcellularLocation>
        <location evidence="6">Cell membrane</location>
        <topology evidence="6">Multi-pass membrane protein</topology>
    </subcellularLocation>
    <subcellularLocation>
        <location evidence="1">Membrane</location>
        <topology evidence="1">Multi-pass membrane protein</topology>
    </subcellularLocation>
</comment>
<dbReference type="Proteomes" id="UP000621307">
    <property type="component" value="Unassembled WGS sequence"/>
</dbReference>
<dbReference type="InterPro" id="IPR051598">
    <property type="entry name" value="TSUP/Inactive_protease-like"/>
</dbReference>
<comment type="similarity">
    <text evidence="2 6">Belongs to the 4-toluene sulfonate uptake permease (TSUP) (TC 2.A.102) family.</text>
</comment>
<evidence type="ECO:0000256" key="3">
    <source>
        <dbReference type="ARBA" id="ARBA00022692"/>
    </source>
</evidence>
<keyword evidence="3 6" id="KW-0812">Transmembrane</keyword>
<organism evidence="7 8">
    <name type="scientific">Nostoc parmelioides FACHB-3921</name>
    <dbReference type="NCBI Taxonomy" id="2692909"/>
    <lineage>
        <taxon>Bacteria</taxon>
        <taxon>Bacillati</taxon>
        <taxon>Cyanobacteriota</taxon>
        <taxon>Cyanophyceae</taxon>
        <taxon>Nostocales</taxon>
        <taxon>Nostocaceae</taxon>
        <taxon>Nostoc</taxon>
    </lineage>
</organism>
<keyword evidence="8" id="KW-1185">Reference proteome</keyword>
<evidence type="ECO:0000256" key="2">
    <source>
        <dbReference type="ARBA" id="ARBA00009142"/>
    </source>
</evidence>
<reference evidence="7 8" key="1">
    <citation type="journal article" date="2020" name="ISME J.">
        <title>Comparative genomics reveals insights into cyanobacterial evolution and habitat adaptation.</title>
        <authorList>
            <person name="Chen M.Y."/>
            <person name="Teng W.K."/>
            <person name="Zhao L."/>
            <person name="Hu C.X."/>
            <person name="Zhou Y.K."/>
            <person name="Han B.P."/>
            <person name="Song L.R."/>
            <person name="Shu W.S."/>
        </authorList>
    </citation>
    <scope>NUCLEOTIDE SEQUENCE [LARGE SCALE GENOMIC DNA]</scope>
    <source>
        <strain evidence="7 8">FACHB-3921</strain>
    </source>
</reference>
<gene>
    <name evidence="7" type="ORF">H6G14_23190</name>
</gene>
<dbReference type="PANTHER" id="PTHR43701:SF2">
    <property type="entry name" value="MEMBRANE TRANSPORTER PROTEIN YJNA-RELATED"/>
    <property type="match status" value="1"/>
</dbReference>
<feature type="transmembrane region" description="Helical" evidence="6">
    <location>
        <begin position="96"/>
        <end position="118"/>
    </location>
</feature>
<evidence type="ECO:0000256" key="6">
    <source>
        <dbReference type="RuleBase" id="RU363041"/>
    </source>
</evidence>
<protein>
    <recommendedName>
        <fullName evidence="6">Probable membrane transporter protein</fullName>
    </recommendedName>
</protein>
<sequence length="125" mass="13054">MNSILICLILGLVAGIVSGMTGIGGGIIILPTLIFLLGFSQQQAQGTTLALLVPPIDLLAAWVYYKQGYVDIKIAALICLGFVLGGWLGAKVGTNLPTVTLSKIFAVLMIIIALKVLFTNPAEGI</sequence>
<evidence type="ECO:0000313" key="7">
    <source>
        <dbReference type="EMBL" id="MBD2254180.1"/>
    </source>
</evidence>
<keyword evidence="4 6" id="KW-1133">Transmembrane helix</keyword>
<evidence type="ECO:0000256" key="1">
    <source>
        <dbReference type="ARBA" id="ARBA00004141"/>
    </source>
</evidence>
<evidence type="ECO:0000256" key="5">
    <source>
        <dbReference type="ARBA" id="ARBA00023136"/>
    </source>
</evidence>
<feature type="transmembrane region" description="Helical" evidence="6">
    <location>
        <begin position="43"/>
        <end position="65"/>
    </location>
</feature>
<dbReference type="Pfam" id="PF01925">
    <property type="entry name" value="TauE"/>
    <property type="match status" value="1"/>
</dbReference>
<dbReference type="RefSeq" id="WP_190570102.1">
    <property type="nucleotide sequence ID" value="NZ_JACJQL010000046.1"/>
</dbReference>
<proteinExistence type="inferred from homology"/>
<accession>A0ABR8BJY2</accession>
<keyword evidence="6" id="KW-1003">Cell membrane</keyword>